<dbReference type="Proteomes" id="UP000242164">
    <property type="component" value="Unassembled WGS sequence"/>
</dbReference>
<dbReference type="AlphaFoldDB" id="A0AAX2CH07"/>
<dbReference type="EMBL" id="FMIK01000024">
    <property type="protein sequence ID" value="SCL92616.1"/>
    <property type="molecule type" value="Genomic_DNA"/>
</dbReference>
<accession>A0AAX2CH07</accession>
<protein>
    <submittedName>
        <fullName evidence="1">Uncharacterized protein</fullName>
    </submittedName>
</protein>
<sequence>MIEVEFVIDTNGQASLISYKKES</sequence>
<comment type="caution">
    <text evidence="1">The sequence shown here is derived from an EMBL/GenBank/DDBJ whole genome shotgun (WGS) entry which is preliminary data.</text>
</comment>
<reference evidence="1 2" key="1">
    <citation type="submission" date="2016-08" db="EMBL/GenBank/DDBJ databases">
        <authorList>
            <person name="Loux V."/>
            <person name="Rue O."/>
        </authorList>
    </citation>
    <scope>NUCLEOTIDE SEQUENCE [LARGE SCALE GENOMIC DNA]</scope>
    <source>
        <strain evidence="1 2">AFSSA_08CEB44bac</strain>
    </source>
</reference>
<evidence type="ECO:0000313" key="2">
    <source>
        <dbReference type="Proteomes" id="UP000242164"/>
    </source>
</evidence>
<name>A0AAX2CH07_9BACI</name>
<organism evidence="1 2">
    <name type="scientific">Bacillus cytotoxicus</name>
    <dbReference type="NCBI Taxonomy" id="580165"/>
    <lineage>
        <taxon>Bacteria</taxon>
        <taxon>Bacillati</taxon>
        <taxon>Bacillota</taxon>
        <taxon>Bacilli</taxon>
        <taxon>Bacillales</taxon>
        <taxon>Bacillaceae</taxon>
        <taxon>Bacillus</taxon>
        <taxon>Bacillus cereus group</taxon>
    </lineage>
</organism>
<evidence type="ECO:0000313" key="1">
    <source>
        <dbReference type="EMBL" id="SCL92616.1"/>
    </source>
</evidence>
<gene>
    <name evidence="1" type="ORF">BCB44BAC_02088</name>
</gene>
<proteinExistence type="predicted"/>